<dbReference type="PANTHER" id="PTHR47845">
    <property type="entry name" value="NUCLEAR SPECKLE SPLICING REGULATORY PROTEIN 1 HOMOLOG"/>
    <property type="match status" value="1"/>
</dbReference>
<dbReference type="AlphaFoldDB" id="A0A0D0VJZ3"/>
<evidence type="ECO:0000256" key="3">
    <source>
        <dbReference type="SAM" id="Coils"/>
    </source>
</evidence>
<dbReference type="PANTHER" id="PTHR47845:SF1">
    <property type="entry name" value="NUCLEAR SPECKLE SPLICING REGULATORY PROTEIN 1 HOMOLOG"/>
    <property type="match status" value="1"/>
</dbReference>
<evidence type="ECO:0000256" key="1">
    <source>
        <dbReference type="ARBA" id="ARBA00010126"/>
    </source>
</evidence>
<dbReference type="InterPro" id="IPR018612">
    <property type="entry name" value="NSRP1_N"/>
</dbReference>
<reference evidence="6" key="1">
    <citation type="submission" date="2015-01" db="EMBL/GenBank/DDBJ databases">
        <title>The Genome Sequence of Cryptococcus gattii CA1280.</title>
        <authorList>
            <consortium name="The Broad Institute Genomics Platform"/>
            <person name="Cuomo C."/>
            <person name="Litvintseva A."/>
            <person name="Chen Y."/>
            <person name="Heitman J."/>
            <person name="Sun S."/>
            <person name="Springer D."/>
            <person name="Dromer F."/>
            <person name="Young S."/>
            <person name="Zeng Q."/>
            <person name="Gargeya S."/>
            <person name="Abouelleil A."/>
            <person name="Alvarado L."/>
            <person name="Chapman S.B."/>
            <person name="Gainer-Dewar J."/>
            <person name="Goldberg J."/>
            <person name="Griggs A."/>
            <person name="Gujja S."/>
            <person name="Hansen M."/>
            <person name="Howarth C."/>
            <person name="Imamovic A."/>
            <person name="Larimer J."/>
            <person name="Murphy C."/>
            <person name="Naylor J."/>
            <person name="Pearson M."/>
            <person name="Priest M."/>
            <person name="Roberts A."/>
            <person name="Saif S."/>
            <person name="Shea T."/>
            <person name="Sykes S."/>
            <person name="Wortman J."/>
            <person name="Nusbaum C."/>
            <person name="Birren B."/>
        </authorList>
    </citation>
    <scope>NUCLEOTIDE SEQUENCE [LARGE SCALE GENOMIC DNA]</scope>
    <source>
        <strain evidence="6">CA1280</strain>
    </source>
</reference>
<protein>
    <recommendedName>
        <fullName evidence="5">Nuclear speckle splicing regulatory protein 1 N-terminal domain-containing protein</fullName>
    </recommendedName>
</protein>
<dbReference type="HOGENOM" id="CLU_042321_0_0_1"/>
<keyword evidence="2 3" id="KW-0175">Coiled coil</keyword>
<organism evidence="6">
    <name type="scientific">Cryptococcus bacillisporus CA1280</name>
    <dbReference type="NCBI Taxonomy" id="1296109"/>
    <lineage>
        <taxon>Eukaryota</taxon>
        <taxon>Fungi</taxon>
        <taxon>Dikarya</taxon>
        <taxon>Basidiomycota</taxon>
        <taxon>Agaricomycotina</taxon>
        <taxon>Tremellomycetes</taxon>
        <taxon>Tremellales</taxon>
        <taxon>Cryptococcaceae</taxon>
        <taxon>Cryptococcus</taxon>
        <taxon>Cryptococcus gattii species complex</taxon>
    </lineage>
</organism>
<evidence type="ECO:0000256" key="4">
    <source>
        <dbReference type="SAM" id="MobiDB-lite"/>
    </source>
</evidence>
<sequence length="438" mass="49136">MSNGKISFSLGANPAQKPTTAAQTAAPAPKSNLELLMAKSKAKQTPSKAPSAALLDDEDEEEDKPSTAPPDILAGPSKKRAPVTQAAQLSRAERRAQAAAQAIDQSIFDYDSHYEQMKAAERVAEEAKKKENEERKPKYIESFLASAQTRKLDKLRAEEKMLEREREKEGDEFEGKEKFVTEAYKRQMEEVRKAEEEEKAREEALRKGQKGPGLTAFYKTMLDSEESKHAAAVAATSKPVVGPSLAIRPPTEPSKPAYDDEEEYDPFLAREEKDSASASVGNRLGKAGTTMMNEESGKQVEINDEGEVVDKRSLLKAGLNITKKPKVEIPNSLLTAQRSGQLSEGPYVSRAVGAAAGYKERMERERRRLAEQMREVEERKRKEEEEKLRREEEEARRRREGENGEAERKRAEARERYLARKRERAEAEKGGNKKAKEE</sequence>
<comment type="similarity">
    <text evidence="1">Belongs to the NSRP1 family.</text>
</comment>
<dbReference type="GO" id="GO:0000381">
    <property type="term" value="P:regulation of alternative mRNA splicing, via spliceosome"/>
    <property type="evidence" value="ECO:0007669"/>
    <property type="project" value="InterPro"/>
</dbReference>
<feature type="compositionally biased region" description="Basic and acidic residues" evidence="4">
    <location>
        <begin position="358"/>
        <end position="438"/>
    </location>
</feature>
<feature type="region of interest" description="Disordered" evidence="4">
    <location>
        <begin position="1"/>
        <end position="92"/>
    </location>
</feature>
<feature type="domain" description="Nuclear speckle splicing regulatory protein 1 N-terminal" evidence="5">
    <location>
        <begin position="94"/>
        <end position="210"/>
    </location>
</feature>
<dbReference type="InterPro" id="IPR053246">
    <property type="entry name" value="NS_splicing_regulatory_protein"/>
</dbReference>
<evidence type="ECO:0000259" key="5">
    <source>
        <dbReference type="Pfam" id="PF09745"/>
    </source>
</evidence>
<evidence type="ECO:0000313" key="6">
    <source>
        <dbReference type="EMBL" id="KIR47726.1"/>
    </source>
</evidence>
<evidence type="ECO:0000256" key="2">
    <source>
        <dbReference type="ARBA" id="ARBA00023054"/>
    </source>
</evidence>
<name>A0A0D0VJZ3_CRYGA</name>
<accession>A0A0D0VJZ3</accession>
<feature type="coiled-coil region" evidence="3">
    <location>
        <begin position="110"/>
        <end position="205"/>
    </location>
</feature>
<feature type="region of interest" description="Disordered" evidence="4">
    <location>
        <begin position="242"/>
        <end position="304"/>
    </location>
</feature>
<dbReference type="EMBL" id="KN847979">
    <property type="protein sequence ID" value="KIR47726.1"/>
    <property type="molecule type" value="Genomic_DNA"/>
</dbReference>
<proteinExistence type="inferred from homology"/>
<feature type="compositionally biased region" description="Low complexity" evidence="4">
    <location>
        <begin position="14"/>
        <end position="30"/>
    </location>
</feature>
<dbReference type="OrthoDB" id="446635at2759"/>
<gene>
    <name evidence="6" type="ORF">I312_02873</name>
</gene>
<dbReference type="Pfam" id="PF09745">
    <property type="entry name" value="NSRP1_N"/>
    <property type="match status" value="1"/>
</dbReference>
<feature type="region of interest" description="Disordered" evidence="4">
    <location>
        <begin position="354"/>
        <end position="438"/>
    </location>
</feature>